<dbReference type="eggNOG" id="COG1672">
    <property type="taxonomic scope" value="Bacteria"/>
</dbReference>
<reference evidence="1" key="1">
    <citation type="submission" date="2009-04" db="EMBL/GenBank/DDBJ databases">
        <authorList>
            <person name="Weinstock G."/>
            <person name="Sodergren E."/>
            <person name="Clifton S."/>
            <person name="Fulton L."/>
            <person name="Fulton B."/>
            <person name="Courtney L."/>
            <person name="Fronick C."/>
            <person name="Harrison M."/>
            <person name="Strong C."/>
            <person name="Farmer C."/>
            <person name="Delahaunty K."/>
            <person name="Markovic C."/>
            <person name="Hall O."/>
            <person name="Minx P."/>
            <person name="Tomlinson C."/>
            <person name="Mitreva M."/>
            <person name="Nelson J."/>
            <person name="Hou S."/>
            <person name="Wollam A."/>
            <person name="Pepin K.H."/>
            <person name="Johnson M."/>
            <person name="Bhonagiri V."/>
            <person name="Nash W.E."/>
            <person name="Warren W."/>
            <person name="Chinwalla A."/>
            <person name="Mardis E.R."/>
            <person name="Wilson R.K."/>
        </authorList>
    </citation>
    <scope>NUCLEOTIDE SEQUENCE [LARGE SCALE GENOMIC DNA]</scope>
    <source>
        <strain evidence="1">DSM 20098</strain>
    </source>
</reference>
<protein>
    <submittedName>
        <fullName evidence="1">Uncharacterized protein</fullName>
    </submittedName>
</protein>
<sequence length="72" mass="8501">MLLGECAWRSNFDETEAVESLLEREGLIQGYTTTYFMFFSKRPISQATRSKYAGRVRFLDVNERYGRNSYDE</sequence>
<proteinExistence type="predicted"/>
<dbReference type="GeneID" id="42865878"/>
<dbReference type="KEGG" id="bang:BBAG_1565"/>
<dbReference type="RefSeq" id="WP_003825257.1">
    <property type="nucleotide sequence ID" value="NZ_AP012322.1"/>
</dbReference>
<comment type="caution">
    <text evidence="1">The sequence shown here is derived from an EMBL/GenBank/DDBJ whole genome shotgun (WGS) entry which is preliminary data.</text>
</comment>
<dbReference type="HOGENOM" id="CLU_2714222_0_0_11"/>
<organism evidence="1 2">
    <name type="scientific">Bifidobacterium angulatum DSM 20098 = JCM 7096</name>
    <dbReference type="NCBI Taxonomy" id="518635"/>
    <lineage>
        <taxon>Bacteria</taxon>
        <taxon>Bacillati</taxon>
        <taxon>Actinomycetota</taxon>
        <taxon>Actinomycetes</taxon>
        <taxon>Bifidobacteriales</taxon>
        <taxon>Bifidobacteriaceae</taxon>
        <taxon>Bifidobacterium</taxon>
    </lineage>
</organism>
<keyword evidence="2" id="KW-1185">Reference proteome</keyword>
<evidence type="ECO:0000313" key="2">
    <source>
        <dbReference type="Proteomes" id="UP000006408"/>
    </source>
</evidence>
<dbReference type="EMBL" id="ABYS02000003">
    <property type="protein sequence ID" value="EEP21834.1"/>
    <property type="molecule type" value="Genomic_DNA"/>
</dbReference>
<dbReference type="PATRIC" id="fig|518635.17.peg.1647"/>
<dbReference type="Proteomes" id="UP000006408">
    <property type="component" value="Unassembled WGS sequence"/>
</dbReference>
<name>C4FD47_9BIFI</name>
<accession>C4FD47</accession>
<evidence type="ECO:0000313" key="1">
    <source>
        <dbReference type="EMBL" id="EEP21834.1"/>
    </source>
</evidence>
<gene>
    <name evidence="1" type="ORF">BIFANG_02229</name>
</gene>
<dbReference type="AlphaFoldDB" id="C4FD47"/>